<dbReference type="SUPFAM" id="SSF48452">
    <property type="entry name" value="TPR-like"/>
    <property type="match status" value="1"/>
</dbReference>
<dbReference type="InterPro" id="IPR011990">
    <property type="entry name" value="TPR-like_helical_dom_sf"/>
</dbReference>
<dbReference type="Proteomes" id="UP000035287">
    <property type="component" value="Chromosome"/>
</dbReference>
<evidence type="ECO:0000256" key="1">
    <source>
        <dbReference type="PROSITE-ProRule" id="PRU00339"/>
    </source>
</evidence>
<dbReference type="Pfam" id="PF13181">
    <property type="entry name" value="TPR_8"/>
    <property type="match status" value="1"/>
</dbReference>
<evidence type="ECO:0008006" key="5">
    <source>
        <dbReference type="Google" id="ProtNLM"/>
    </source>
</evidence>
<dbReference type="PANTHER" id="PTHR12558">
    <property type="entry name" value="CELL DIVISION CYCLE 16,23,27"/>
    <property type="match status" value="1"/>
</dbReference>
<dbReference type="OrthoDB" id="7325958at2"/>
<keyword evidence="2" id="KW-0812">Transmembrane</keyword>
<organism evidence="3 4">
    <name type="scientific">Croceicoccus naphthovorans</name>
    <dbReference type="NCBI Taxonomy" id="1348774"/>
    <lineage>
        <taxon>Bacteria</taxon>
        <taxon>Pseudomonadati</taxon>
        <taxon>Pseudomonadota</taxon>
        <taxon>Alphaproteobacteria</taxon>
        <taxon>Sphingomonadales</taxon>
        <taxon>Erythrobacteraceae</taxon>
        <taxon>Croceicoccus</taxon>
    </lineage>
</organism>
<evidence type="ECO:0000313" key="4">
    <source>
        <dbReference type="Proteomes" id="UP000035287"/>
    </source>
</evidence>
<keyword evidence="1" id="KW-0802">TPR repeat</keyword>
<dbReference type="PATRIC" id="fig|1348774.3.peg.1766"/>
<dbReference type="PANTHER" id="PTHR12558:SF13">
    <property type="entry name" value="CELL DIVISION CYCLE PROTEIN 27 HOMOLOG"/>
    <property type="match status" value="1"/>
</dbReference>
<reference evidence="3 4" key="1">
    <citation type="submission" date="2015-06" db="EMBL/GenBank/DDBJ databases">
        <authorList>
            <person name="Zeng Y."/>
            <person name="Huang Y."/>
        </authorList>
    </citation>
    <scope>NUCLEOTIDE SEQUENCE [LARGE SCALE GENOMIC DNA]</scope>
    <source>
        <strain evidence="3 4">PQ-2</strain>
    </source>
</reference>
<dbReference type="InterPro" id="IPR019734">
    <property type="entry name" value="TPR_rpt"/>
</dbReference>
<dbReference type="PROSITE" id="PS50005">
    <property type="entry name" value="TPR"/>
    <property type="match status" value="1"/>
</dbReference>
<feature type="transmembrane region" description="Helical" evidence="2">
    <location>
        <begin position="35"/>
        <end position="57"/>
    </location>
</feature>
<accession>A0A0G3XEJ9</accession>
<keyword evidence="2" id="KW-0472">Membrane</keyword>
<keyword evidence="4" id="KW-1185">Reference proteome</keyword>
<dbReference type="Gene3D" id="1.25.40.10">
    <property type="entry name" value="Tetratricopeptide repeat domain"/>
    <property type="match status" value="2"/>
</dbReference>
<proteinExistence type="predicted"/>
<feature type="repeat" description="TPR" evidence="1">
    <location>
        <begin position="144"/>
        <end position="177"/>
    </location>
</feature>
<dbReference type="STRING" id="1348774.AB433_08420"/>
<sequence length="435" mass="45987">MASPERNYVSSGEPGWSALRWMTEEQLMKRSISRAAMAAVLAMGTVGMVSVATPAVAAKKKSAGEFSKEFVGAYQPLAKQVETDAAGAKAAVPALAATIASADEKLTGGQLIYNIGAKTQDIAMQYQGIKLMLDSGQLPAESQGKVYLAAGQLGYNMKDYAAAGTYLEQAATLMPNDPAVSDTLAEVYVQNQNFAKALATIDKGIAQRKAAGEAASDVSAFRGLAIAANNGLNDEAAKWAVRVIESNPRAEYRTEAYKVLSALSSYSKEEELDLLRLMYRADALSDRRQYMAYLAAADARRRPAEVVALVEKGNAAGMFSGSALAADELKLAKSRYDQVLKELNADAKGTSDGAAASAIGDVYLGYGKGAEAEAMYRKAISAGVADKDRALTGLGIALADQGKFDEAKSTFEQVQGTTRSSLARLWIAYVNDQAA</sequence>
<name>A0A0G3XEJ9_9SPHN</name>
<dbReference type="AlphaFoldDB" id="A0A0G3XEJ9"/>
<gene>
    <name evidence="3" type="ORF">AB433_08420</name>
</gene>
<evidence type="ECO:0000256" key="2">
    <source>
        <dbReference type="SAM" id="Phobius"/>
    </source>
</evidence>
<protein>
    <recommendedName>
        <fullName evidence="5">Tetratricopeptide repeat protein</fullName>
    </recommendedName>
</protein>
<dbReference type="SMART" id="SM00028">
    <property type="entry name" value="TPR"/>
    <property type="match status" value="4"/>
</dbReference>
<dbReference type="KEGG" id="cna:AB433_08420"/>
<evidence type="ECO:0000313" key="3">
    <source>
        <dbReference type="EMBL" id="AKM09995.1"/>
    </source>
</evidence>
<dbReference type="EMBL" id="CP011770">
    <property type="protein sequence ID" value="AKM09995.1"/>
    <property type="molecule type" value="Genomic_DNA"/>
</dbReference>
<dbReference type="Pfam" id="PF14559">
    <property type="entry name" value="TPR_19"/>
    <property type="match status" value="1"/>
</dbReference>
<keyword evidence="2" id="KW-1133">Transmembrane helix</keyword>